<keyword evidence="6 10" id="KW-0342">GTP-binding</keyword>
<dbReference type="PROSITE" id="PS00300">
    <property type="entry name" value="SRP54"/>
    <property type="match status" value="1"/>
</dbReference>
<dbReference type="STRING" id="573413.Spirs_1921"/>
<dbReference type="AlphaFoldDB" id="E1R1A6"/>
<dbReference type="EMBL" id="CP002116">
    <property type="protein sequence ID" value="ADK81047.1"/>
    <property type="molecule type" value="Genomic_DNA"/>
</dbReference>
<protein>
    <recommendedName>
        <fullName evidence="10">Signal recognition particle receptor FtsY</fullName>
        <shortName evidence="10">SRP receptor</shortName>
        <ecNumber evidence="10">3.6.5.4</ecNumber>
    </recommendedName>
</protein>
<dbReference type="Gene3D" id="3.40.50.300">
    <property type="entry name" value="P-loop containing nucleotide triphosphate hydrolases"/>
    <property type="match status" value="1"/>
</dbReference>
<dbReference type="InterPro" id="IPR004390">
    <property type="entry name" value="SR_rcpt_FtsY"/>
</dbReference>
<keyword evidence="7 10" id="KW-0472">Membrane</keyword>
<dbReference type="SUPFAM" id="SSF52540">
    <property type="entry name" value="P-loop containing nucleoside triphosphate hydrolases"/>
    <property type="match status" value="1"/>
</dbReference>
<comment type="subunit">
    <text evidence="10">Part of the signal recognition particle protein translocation system, which is composed of SRP and FtsY.</text>
</comment>
<evidence type="ECO:0000256" key="8">
    <source>
        <dbReference type="ARBA" id="ARBA00023170"/>
    </source>
</evidence>
<evidence type="ECO:0000256" key="1">
    <source>
        <dbReference type="ARBA" id="ARBA00004413"/>
    </source>
</evidence>
<evidence type="ECO:0000259" key="11">
    <source>
        <dbReference type="PROSITE" id="PS00300"/>
    </source>
</evidence>
<dbReference type="SMART" id="SM00962">
    <property type="entry name" value="SRP54"/>
    <property type="match status" value="1"/>
</dbReference>
<reference evidence="12 13" key="1">
    <citation type="journal article" date="2010" name="Stand. Genomic Sci.">
        <title>Complete genome sequence of Spirochaeta smaragdinae type strain (SEBR 4228).</title>
        <authorList>
            <person name="Mavromatis K."/>
            <person name="Yasawong M."/>
            <person name="Chertkov O."/>
            <person name="Lapidus A."/>
            <person name="Lucas S."/>
            <person name="Nolan M."/>
            <person name="Del Rio T.G."/>
            <person name="Tice H."/>
            <person name="Cheng J.F."/>
            <person name="Pitluck S."/>
            <person name="Liolios K."/>
            <person name="Ivanova N."/>
            <person name="Tapia R."/>
            <person name="Han C."/>
            <person name="Bruce D."/>
            <person name="Goodwin L."/>
            <person name="Pati A."/>
            <person name="Chen A."/>
            <person name="Palaniappan K."/>
            <person name="Land M."/>
            <person name="Hauser L."/>
            <person name="Chang Y.J."/>
            <person name="Jeffries C.D."/>
            <person name="Detter J.C."/>
            <person name="Rohde M."/>
            <person name="Brambilla E."/>
            <person name="Spring S."/>
            <person name="Goker M."/>
            <person name="Sikorski J."/>
            <person name="Woyke T."/>
            <person name="Bristow J."/>
            <person name="Eisen J.A."/>
            <person name="Markowitz V."/>
            <person name="Hugenholtz P."/>
            <person name="Klenk H.P."/>
            <person name="Kyrpides N.C."/>
        </authorList>
    </citation>
    <scope>NUCLEOTIDE SEQUENCE [LARGE SCALE GENOMIC DNA]</scope>
    <source>
        <strain evidence="13">DSM 11293 / JCM 15392 / SEBR 4228</strain>
    </source>
</reference>
<dbReference type="EC" id="3.6.5.4" evidence="10"/>
<feature type="binding site" evidence="10">
    <location>
        <begin position="177"/>
        <end position="181"/>
    </location>
    <ligand>
        <name>GTP</name>
        <dbReference type="ChEBI" id="CHEBI:37565"/>
    </ligand>
</feature>
<comment type="caution">
    <text evidence="10">Lacks conserved residue(s) required for the propagation of feature annotation.</text>
</comment>
<feature type="domain" description="SRP54-type proteins GTP-binding" evidence="11">
    <location>
        <begin position="262"/>
        <end position="275"/>
    </location>
</feature>
<dbReference type="PANTHER" id="PTHR43134">
    <property type="entry name" value="SIGNAL RECOGNITION PARTICLE RECEPTOR SUBUNIT ALPHA"/>
    <property type="match status" value="1"/>
</dbReference>
<dbReference type="Gene3D" id="1.20.120.140">
    <property type="entry name" value="Signal recognition particle SRP54, nucleotide-binding domain"/>
    <property type="match status" value="1"/>
</dbReference>
<dbReference type="InterPro" id="IPR013822">
    <property type="entry name" value="Signal_recog_particl_SRP54_hlx"/>
</dbReference>
<dbReference type="InterPro" id="IPR000897">
    <property type="entry name" value="SRP54_GTPase_dom"/>
</dbReference>
<dbReference type="GO" id="GO:0005047">
    <property type="term" value="F:signal recognition particle binding"/>
    <property type="evidence" value="ECO:0007669"/>
    <property type="project" value="TreeGrafter"/>
</dbReference>
<dbReference type="eggNOG" id="COG0552">
    <property type="taxonomic scope" value="Bacteria"/>
</dbReference>
<dbReference type="OrthoDB" id="9804720at2"/>
<dbReference type="GO" id="GO:0005737">
    <property type="term" value="C:cytoplasm"/>
    <property type="evidence" value="ECO:0007669"/>
    <property type="project" value="UniProtKB-SubCell"/>
</dbReference>
<keyword evidence="3 10" id="KW-0963">Cytoplasm</keyword>
<dbReference type="Pfam" id="PF02881">
    <property type="entry name" value="SRP54_N"/>
    <property type="match status" value="1"/>
</dbReference>
<dbReference type="InterPro" id="IPR036225">
    <property type="entry name" value="SRP/SRP_N"/>
</dbReference>
<keyword evidence="13" id="KW-1185">Reference proteome</keyword>
<keyword evidence="8 10" id="KW-0675">Receptor</keyword>
<feature type="binding site" evidence="10">
    <location>
        <begin position="94"/>
        <end position="101"/>
    </location>
    <ligand>
        <name>GTP</name>
        <dbReference type="ChEBI" id="CHEBI:37565"/>
    </ligand>
</feature>
<keyword evidence="5 10" id="KW-0378">Hydrolase</keyword>
<dbReference type="GO" id="GO:0003924">
    <property type="term" value="F:GTPase activity"/>
    <property type="evidence" value="ECO:0007669"/>
    <property type="project" value="UniProtKB-UniRule"/>
</dbReference>
<dbReference type="KEGG" id="ssm:Spirs_1921"/>
<accession>E1R1A6</accession>
<comment type="similarity">
    <text evidence="10">Belongs to the GTP-binding SRP family. FtsY subfamily.</text>
</comment>
<keyword evidence="2 10" id="KW-1003">Cell membrane</keyword>
<dbReference type="InterPro" id="IPR003593">
    <property type="entry name" value="AAA+_ATPase"/>
</dbReference>
<evidence type="ECO:0000256" key="10">
    <source>
        <dbReference type="HAMAP-Rule" id="MF_00920"/>
    </source>
</evidence>
<evidence type="ECO:0000313" key="12">
    <source>
        <dbReference type="EMBL" id="ADK81047.1"/>
    </source>
</evidence>
<comment type="catalytic activity">
    <reaction evidence="9 10">
        <text>GTP + H2O = GDP + phosphate + H(+)</text>
        <dbReference type="Rhea" id="RHEA:19669"/>
        <dbReference type="ChEBI" id="CHEBI:15377"/>
        <dbReference type="ChEBI" id="CHEBI:15378"/>
        <dbReference type="ChEBI" id="CHEBI:37565"/>
        <dbReference type="ChEBI" id="CHEBI:43474"/>
        <dbReference type="ChEBI" id="CHEBI:58189"/>
        <dbReference type="EC" id="3.6.5.4"/>
    </reaction>
</comment>
<dbReference type="InterPro" id="IPR042101">
    <property type="entry name" value="SRP54_N_sf"/>
</dbReference>
<dbReference type="SUPFAM" id="SSF47364">
    <property type="entry name" value="Domain of the SRP/SRP receptor G-proteins"/>
    <property type="match status" value="1"/>
</dbReference>
<dbReference type="NCBIfam" id="TIGR00064">
    <property type="entry name" value="ftsY"/>
    <property type="match status" value="1"/>
</dbReference>
<dbReference type="GO" id="GO:0005886">
    <property type="term" value="C:plasma membrane"/>
    <property type="evidence" value="ECO:0007669"/>
    <property type="project" value="UniProtKB-SubCell"/>
</dbReference>
<evidence type="ECO:0000256" key="6">
    <source>
        <dbReference type="ARBA" id="ARBA00023134"/>
    </source>
</evidence>
<evidence type="ECO:0000313" key="13">
    <source>
        <dbReference type="Proteomes" id="UP000002318"/>
    </source>
</evidence>
<dbReference type="HOGENOM" id="CLU_009301_3_4_12"/>
<gene>
    <name evidence="10" type="primary">ftsY</name>
    <name evidence="12" type="ordered locus">Spirs_1921</name>
</gene>
<dbReference type="SMART" id="SM00963">
    <property type="entry name" value="SRP54_N"/>
    <property type="match status" value="1"/>
</dbReference>
<evidence type="ECO:0000256" key="7">
    <source>
        <dbReference type="ARBA" id="ARBA00023136"/>
    </source>
</evidence>
<dbReference type="PANTHER" id="PTHR43134:SF1">
    <property type="entry name" value="SIGNAL RECOGNITION PARTICLE RECEPTOR SUBUNIT ALPHA"/>
    <property type="match status" value="1"/>
</dbReference>
<proteinExistence type="inferred from homology"/>
<evidence type="ECO:0000256" key="4">
    <source>
        <dbReference type="ARBA" id="ARBA00022741"/>
    </source>
</evidence>
<dbReference type="RefSeq" id="WP_013254511.1">
    <property type="nucleotide sequence ID" value="NC_014364.1"/>
</dbReference>
<evidence type="ECO:0000256" key="5">
    <source>
        <dbReference type="ARBA" id="ARBA00022801"/>
    </source>
</evidence>
<keyword evidence="4 10" id="KW-0547">Nucleotide-binding</keyword>
<dbReference type="Pfam" id="PF00448">
    <property type="entry name" value="SRP54"/>
    <property type="match status" value="1"/>
</dbReference>
<keyword evidence="10" id="KW-0997">Cell inner membrane</keyword>
<evidence type="ECO:0000256" key="2">
    <source>
        <dbReference type="ARBA" id="ARBA00022475"/>
    </source>
</evidence>
<dbReference type="GO" id="GO:0006614">
    <property type="term" value="P:SRP-dependent cotranslational protein targeting to membrane"/>
    <property type="evidence" value="ECO:0007669"/>
    <property type="project" value="InterPro"/>
</dbReference>
<dbReference type="GO" id="GO:0005525">
    <property type="term" value="F:GTP binding"/>
    <property type="evidence" value="ECO:0007669"/>
    <property type="project" value="UniProtKB-UniRule"/>
</dbReference>
<comment type="function">
    <text evidence="10">Involved in targeting and insertion of nascent membrane proteins into the cytoplasmic membrane. Acts as a receptor for the complex formed by the signal recognition particle (SRP) and the ribosome-nascent chain (RNC).</text>
</comment>
<dbReference type="HAMAP" id="MF_00920">
    <property type="entry name" value="FtsY"/>
    <property type="match status" value="1"/>
</dbReference>
<evidence type="ECO:0000256" key="3">
    <source>
        <dbReference type="ARBA" id="ARBA00022490"/>
    </source>
</evidence>
<dbReference type="InterPro" id="IPR027417">
    <property type="entry name" value="P-loop_NTPase"/>
</dbReference>
<dbReference type="FunFam" id="3.40.50.300:FF:000053">
    <property type="entry name" value="Signal recognition particle receptor FtsY"/>
    <property type="match status" value="1"/>
</dbReference>
<organism evidence="12 13">
    <name type="scientific">Sediminispirochaeta smaragdinae (strain DSM 11293 / JCM 15392 / SEBR 4228)</name>
    <name type="common">Spirochaeta smaragdinae</name>
    <dbReference type="NCBI Taxonomy" id="573413"/>
    <lineage>
        <taxon>Bacteria</taxon>
        <taxon>Pseudomonadati</taxon>
        <taxon>Spirochaetota</taxon>
        <taxon>Spirochaetia</taxon>
        <taxon>Spirochaetales</taxon>
        <taxon>Spirochaetaceae</taxon>
        <taxon>Sediminispirochaeta</taxon>
    </lineage>
</organism>
<name>E1R1A6_SEDSS</name>
<dbReference type="Proteomes" id="UP000002318">
    <property type="component" value="Chromosome"/>
</dbReference>
<comment type="subcellular location">
    <subcellularLocation>
        <location evidence="10">Cell inner membrane</location>
        <topology evidence="10">Peripheral membrane protein</topology>
        <orientation evidence="10">Cytoplasmic side</orientation>
    </subcellularLocation>
    <subcellularLocation>
        <location evidence="10">Cytoplasm</location>
    </subcellularLocation>
    <subcellularLocation>
        <location evidence="1">Cell membrane</location>
        <topology evidence="1">Peripheral membrane protein</topology>
        <orientation evidence="1">Cytoplasmic side</orientation>
    </subcellularLocation>
</comment>
<evidence type="ECO:0000256" key="9">
    <source>
        <dbReference type="ARBA" id="ARBA00048027"/>
    </source>
</evidence>
<dbReference type="SMART" id="SM00382">
    <property type="entry name" value="AAA"/>
    <property type="match status" value="1"/>
</dbReference>
<sequence>MAGISLGKKIRGLLSRKGALDEAFYDELEDTLIESDLGARTAMDLVDSLRDSKEARGMGESEILDYLKRQLLPYTKAAKLDFRDKKRALILVLGVNGVGKTTTIAKMARYFHDAQGKSCVLAAGDTFRAAAIDQLLVHGERLGVRVVHQQPGADPGAVIYDALESAVSRGEELVLADTAGRMHNKANLIRELQKIHKIVGAKIGTENYCKLLVIDTTTGQNALRQAELFHEAVGVDALVMAKYDSAAKGGIIIPIQRTLSIPVAFVGTGEGYGDLALFDSESYLDSLLGIG</sequence>